<sequence>MLVVAGGAAPGGAGAAVRGVLAGAGRWCGGHGDAGGVRRVQPAAGSGPRRPVQVLRRGRRRHRLGRGRGRTPAGAAVGRAPQRASGAGDRAGYGDQSGRRLQRPDRAERPFPAAGDPAGTGRSGPDGRGRRHGGGTWYGDPAGRPDRGAGRHRDLRSGSAGGPAALAGFDQVEHGPHPGRRRRRGNHQGDSGDAVRGHAEDVARGRAVTERGLVGGPGGAADRGPRVGEERSPAPGGRVLLRHQRHQRPRHHRGGARDGGALCGGGGVTRARVRGDARAWTDSDAAGGAAGGVGPQRGGAAGAGGAAGRARGGASGAGPGRCRFVAGEHAGGVRAACGGDGRRP</sequence>
<feature type="compositionally biased region" description="Low complexity" evidence="1">
    <location>
        <begin position="70"/>
        <end position="80"/>
    </location>
</feature>
<comment type="caution">
    <text evidence="2">The sequence shown here is derived from an EMBL/GenBank/DDBJ whole genome shotgun (WGS) entry which is preliminary data.</text>
</comment>
<feature type="compositionally biased region" description="Basic residues" evidence="1">
    <location>
        <begin position="56"/>
        <end position="69"/>
    </location>
</feature>
<feature type="compositionally biased region" description="Basic and acidic residues" evidence="1">
    <location>
        <begin position="193"/>
        <end position="209"/>
    </location>
</feature>
<feature type="compositionally biased region" description="Basic residues" evidence="1">
    <location>
        <begin position="177"/>
        <end position="186"/>
    </location>
</feature>
<feature type="region of interest" description="Disordered" evidence="1">
    <location>
        <begin position="283"/>
        <end position="320"/>
    </location>
</feature>
<feature type="compositionally biased region" description="Basic and acidic residues" evidence="1">
    <location>
        <begin position="143"/>
        <end position="156"/>
    </location>
</feature>
<organism evidence="2 3">
    <name type="scientific">Planomonospora sphaerica</name>
    <dbReference type="NCBI Taxonomy" id="161355"/>
    <lineage>
        <taxon>Bacteria</taxon>
        <taxon>Bacillati</taxon>
        <taxon>Actinomycetota</taxon>
        <taxon>Actinomycetes</taxon>
        <taxon>Streptosporangiales</taxon>
        <taxon>Streptosporangiaceae</taxon>
        <taxon>Planomonospora</taxon>
    </lineage>
</organism>
<accession>A0A161LS62</accession>
<feature type="compositionally biased region" description="Gly residues" evidence="1">
    <location>
        <begin position="288"/>
        <end position="319"/>
    </location>
</feature>
<feature type="region of interest" description="Disordered" evidence="1">
    <location>
        <begin position="38"/>
        <end position="236"/>
    </location>
</feature>
<gene>
    <name evidence="2" type="ORF">PS9374_07198</name>
</gene>
<feature type="compositionally biased region" description="Basic residues" evidence="1">
    <location>
        <begin position="244"/>
        <end position="254"/>
    </location>
</feature>
<feature type="compositionally biased region" description="Basic and acidic residues" evidence="1">
    <location>
        <begin position="223"/>
        <end position="232"/>
    </location>
</feature>
<protein>
    <submittedName>
        <fullName evidence="2">Uncharacterized protein</fullName>
    </submittedName>
</protein>
<reference evidence="3" key="2">
    <citation type="submission" date="2016-04" db="EMBL/GenBank/DDBJ databases">
        <title>Planomonospora sphaerica JCM9374 whole genome shotgun sequence.</title>
        <authorList>
            <person name="Suzuki T."/>
            <person name="Dohra H."/>
            <person name="Kodani S."/>
        </authorList>
    </citation>
    <scope>NUCLEOTIDE SEQUENCE [LARGE SCALE GENOMIC DNA]</scope>
    <source>
        <strain evidence="3">JCM 9374</strain>
    </source>
</reference>
<dbReference type="EMBL" id="BDCX01000047">
    <property type="protein sequence ID" value="GAT71506.1"/>
    <property type="molecule type" value="Genomic_DNA"/>
</dbReference>
<feature type="region of interest" description="Disordered" evidence="1">
    <location>
        <begin position="244"/>
        <end position="263"/>
    </location>
</feature>
<dbReference type="Proteomes" id="UP000077701">
    <property type="component" value="Unassembled WGS sequence"/>
</dbReference>
<evidence type="ECO:0000256" key="1">
    <source>
        <dbReference type="SAM" id="MobiDB-lite"/>
    </source>
</evidence>
<reference evidence="2 3" key="1">
    <citation type="journal article" date="2016" name="Genome Announc.">
        <title>Draft Genome Sequence of Planomonospora sphaerica JCM9374, a Rare Actinomycete.</title>
        <authorList>
            <person name="Dohra H."/>
            <person name="Suzuki T."/>
            <person name="Inoue Y."/>
            <person name="Kodani S."/>
        </authorList>
    </citation>
    <scope>NUCLEOTIDE SEQUENCE [LARGE SCALE GENOMIC DNA]</scope>
    <source>
        <strain evidence="2 3">JCM 9374</strain>
    </source>
</reference>
<evidence type="ECO:0000313" key="3">
    <source>
        <dbReference type="Proteomes" id="UP000077701"/>
    </source>
</evidence>
<evidence type="ECO:0000313" key="2">
    <source>
        <dbReference type="EMBL" id="GAT71506.1"/>
    </source>
</evidence>
<name>A0A161LS62_9ACTN</name>
<keyword evidence="3" id="KW-1185">Reference proteome</keyword>
<dbReference type="STRING" id="161355.PS9374_07198"/>
<dbReference type="AlphaFoldDB" id="A0A161LS62"/>
<proteinExistence type="predicted"/>